<dbReference type="RefSeq" id="WP_169755885.1">
    <property type="nucleotide sequence ID" value="NZ_JABCUR010000005.1"/>
</dbReference>
<organism evidence="1 2">
    <name type="scientific">Mobiluncus mulieris</name>
    <dbReference type="NCBI Taxonomy" id="2052"/>
    <lineage>
        <taxon>Bacteria</taxon>
        <taxon>Bacillati</taxon>
        <taxon>Actinomycetota</taxon>
        <taxon>Actinomycetes</taxon>
        <taxon>Actinomycetales</taxon>
        <taxon>Actinomycetaceae</taxon>
        <taxon>Mobiluncus</taxon>
    </lineage>
</organism>
<name>A0A7Y0U1G0_9ACTO</name>
<evidence type="ECO:0000313" key="2">
    <source>
        <dbReference type="Proteomes" id="UP000578252"/>
    </source>
</evidence>
<accession>A0A7Y0U1G0</accession>
<gene>
    <name evidence="1" type="ORF">HHJ78_06515</name>
</gene>
<sequence>MNVAEANNVIAGLNRVAELVTSLAADVESAAWQGLEDHAGMPGARPIAAAQLAQPALEAAAAEHEQVQAEDSAQVETPDLALSLEDVRAVLSDLSSKGLTKQVRQLIVDAGADRLSEVDPANYGWLLSRAKGLADA</sequence>
<comment type="caution">
    <text evidence="1">The sequence shown here is derived from an EMBL/GenBank/DDBJ whole genome shotgun (WGS) entry which is preliminary data.</text>
</comment>
<proteinExistence type="predicted"/>
<dbReference type="Proteomes" id="UP000578252">
    <property type="component" value="Unassembled WGS sequence"/>
</dbReference>
<reference evidence="1 2" key="1">
    <citation type="submission" date="2020-04" db="EMBL/GenBank/DDBJ databases">
        <title>Antimicrobial susceptibility and clonality of vaginal-derived multi-drug resistant Mobiluncus isolates in China.</title>
        <authorList>
            <person name="Zhang X."/>
        </authorList>
    </citation>
    <scope>NUCLEOTIDE SEQUENCE [LARGE SCALE GENOMIC DNA]</scope>
    <source>
        <strain evidence="1 2">13</strain>
    </source>
</reference>
<dbReference type="AlphaFoldDB" id="A0A7Y0U1G0"/>
<evidence type="ECO:0000313" key="1">
    <source>
        <dbReference type="EMBL" id="NMW65190.1"/>
    </source>
</evidence>
<protein>
    <recommendedName>
        <fullName evidence="3">rRNA biogenesis protein rrp5</fullName>
    </recommendedName>
</protein>
<evidence type="ECO:0008006" key="3">
    <source>
        <dbReference type="Google" id="ProtNLM"/>
    </source>
</evidence>
<dbReference type="EMBL" id="JABCUR010000005">
    <property type="protein sequence ID" value="NMW65190.1"/>
    <property type="molecule type" value="Genomic_DNA"/>
</dbReference>